<proteinExistence type="predicted"/>
<evidence type="ECO:0000313" key="1">
    <source>
        <dbReference type="EMBL" id="EOD78750.1"/>
    </source>
</evidence>
<reference evidence="1 2" key="1">
    <citation type="journal article" date="2014" name="PLoS ONE">
        <title>Grimontia indica AK16(T), sp. nov., Isolated from a Seawater Sample Reports the Presence of Pathogenic Genes Similar to Vibrio Genus.</title>
        <authorList>
            <person name="Singh A."/>
            <person name="Vaidya B."/>
            <person name="Khatri I."/>
            <person name="Srinivas T.N."/>
            <person name="Subramanian S."/>
            <person name="Korpole S."/>
            <person name="Pinnaka A.K."/>
        </authorList>
    </citation>
    <scope>NUCLEOTIDE SEQUENCE [LARGE SCALE GENOMIC DNA]</scope>
    <source>
        <strain evidence="1 2">AK16</strain>
    </source>
</reference>
<sequence>MENSVDHLCLLISPLDEDNIIAHLNQHGVEHVEFTARYRSESVGKTLSFSVP</sequence>
<protein>
    <recommendedName>
        <fullName evidence="3">VOC domain-containing protein</fullName>
    </recommendedName>
</protein>
<organism evidence="1 2">
    <name type="scientific">Grimontia indica</name>
    <dbReference type="NCBI Taxonomy" id="1056512"/>
    <lineage>
        <taxon>Bacteria</taxon>
        <taxon>Pseudomonadati</taxon>
        <taxon>Pseudomonadota</taxon>
        <taxon>Gammaproteobacteria</taxon>
        <taxon>Vibrionales</taxon>
        <taxon>Vibrionaceae</taxon>
        <taxon>Grimontia</taxon>
    </lineage>
</organism>
<evidence type="ECO:0000313" key="2">
    <source>
        <dbReference type="Proteomes" id="UP000011223"/>
    </source>
</evidence>
<evidence type="ECO:0008006" key="3">
    <source>
        <dbReference type="Google" id="ProtNLM"/>
    </source>
</evidence>
<dbReference type="EMBL" id="ANFM02000027">
    <property type="protein sequence ID" value="EOD78750.1"/>
    <property type="molecule type" value="Genomic_DNA"/>
</dbReference>
<gene>
    <name evidence="1" type="ORF">D515_02255</name>
</gene>
<dbReference type="RefSeq" id="WP_002539803.1">
    <property type="nucleotide sequence ID" value="NZ_ANFM02000027.1"/>
</dbReference>
<name>R1ITR9_9GAMM</name>
<keyword evidence="2" id="KW-1185">Reference proteome</keyword>
<dbReference type="AlphaFoldDB" id="R1ITR9"/>
<dbReference type="Proteomes" id="UP000011223">
    <property type="component" value="Unassembled WGS sequence"/>
</dbReference>
<accession>R1ITR9</accession>
<comment type="caution">
    <text evidence="1">The sequence shown here is derived from an EMBL/GenBank/DDBJ whole genome shotgun (WGS) entry which is preliminary data.</text>
</comment>